<feature type="transmembrane region" description="Helical" evidence="6">
    <location>
        <begin position="483"/>
        <end position="505"/>
    </location>
</feature>
<evidence type="ECO:0000313" key="8">
    <source>
        <dbReference type="Proteomes" id="UP000000707"/>
    </source>
</evidence>
<feature type="transmembrane region" description="Helical" evidence="6">
    <location>
        <begin position="228"/>
        <end position="251"/>
    </location>
</feature>
<dbReference type="RefSeq" id="XP_006686958.1">
    <property type="nucleotide sequence ID" value="XM_006686895.1"/>
</dbReference>
<dbReference type="PANTHER" id="PTHR23507">
    <property type="entry name" value="ZGC:174356"/>
    <property type="match status" value="1"/>
</dbReference>
<evidence type="ECO:0000256" key="4">
    <source>
        <dbReference type="ARBA" id="ARBA00023136"/>
    </source>
</evidence>
<keyword evidence="4 6" id="KW-0472">Membrane</keyword>
<protein>
    <recommendedName>
        <fullName evidence="9">MFS general substrate transporter</fullName>
    </recommendedName>
</protein>
<dbReference type="Proteomes" id="UP000000707">
    <property type="component" value="Unassembled WGS sequence"/>
</dbReference>
<feature type="transmembrane region" description="Helical" evidence="6">
    <location>
        <begin position="192"/>
        <end position="216"/>
    </location>
</feature>
<dbReference type="GO" id="GO:0016020">
    <property type="term" value="C:membrane"/>
    <property type="evidence" value="ECO:0007669"/>
    <property type="project" value="UniProtKB-SubCell"/>
</dbReference>
<dbReference type="Pfam" id="PF07690">
    <property type="entry name" value="MFS_1"/>
    <property type="match status" value="1"/>
</dbReference>
<dbReference type="Gene3D" id="1.20.1250.20">
    <property type="entry name" value="MFS general substrate transporter like domains"/>
    <property type="match status" value="1"/>
</dbReference>
<dbReference type="OrthoDB" id="3026777at2759"/>
<dbReference type="PANTHER" id="PTHR23507:SF1">
    <property type="entry name" value="FI18259P1-RELATED"/>
    <property type="match status" value="1"/>
</dbReference>
<dbReference type="SUPFAM" id="SSF103473">
    <property type="entry name" value="MFS general substrate transporter"/>
    <property type="match status" value="1"/>
</dbReference>
<feature type="transmembrane region" description="Helical" evidence="6">
    <location>
        <begin position="517"/>
        <end position="540"/>
    </location>
</feature>
<feature type="transmembrane region" description="Helical" evidence="6">
    <location>
        <begin position="377"/>
        <end position="401"/>
    </location>
</feature>
<feature type="transmembrane region" description="Helical" evidence="6">
    <location>
        <begin position="552"/>
        <end position="571"/>
    </location>
</feature>
<evidence type="ECO:0008006" key="9">
    <source>
        <dbReference type="Google" id="ProtNLM"/>
    </source>
</evidence>
<feature type="transmembrane region" description="Helical" evidence="6">
    <location>
        <begin position="130"/>
        <end position="148"/>
    </location>
</feature>
<sequence length="661" mass="73621">MSRSEQHPLLDKRRPSVKFRDVTVNSEADLEHTFNDIYDAIADDNLLDDEELDEDAIWLREQRTLNKTLHWLKRPSLFILGINVFVFAFADLTAESTRQLIYFKLACNSLLQESGSGSCDAAQAEVMVSHMKACFGVAASVIALLVMTKVGSLSDQYGRKYFMVAVVLDIFLTRALKYYLLSRYDHLMFKWLVFSEALASITGGMMTFMNLVNCYIADIADYHERSYFFGVGISFFYAGVSLGPVSSSFLMEFTKKFRAARPQVIVADATINAVEPYEWDPLRLELVAFAVCSVLAIFMLPESRPEKSRRRSRSLSVISRTTVGAEDQKPLSLHTITSKVVGSITTYFSPLKLLWIPEEFKPVNYTDGRFYRERMAVILLTTCDCCLTCMSTGSGQVFMLYGILKFSWSAGTLGYVLSITFAAKAFTLIILAPFLNHFVYHKVFHFKVMKRQLDMLDFVNITVGLSVDALTLFWYPFINTTPVFLGVLGLSSFSALASPSLNSAIVKYYPDSQTGALFSAIYLVKNICNITVPVLMLTIYNYSITDWNNPGILFQIMAACLLMLVGFMFIVKRLLNLSGTSSAEVLTRTSSFSRSRSNSVAHSRSGSISSVNVTIPAAGASSDYFQSADSGSRADSEGSPQKLANPMSNTLKKNSSFSGNV</sequence>
<keyword evidence="2 6" id="KW-0812">Transmembrane</keyword>
<organism evidence="8">
    <name type="scientific">Candida tenuis (strain ATCC 10573 / BCRC 21748 / CBS 615 / JCM 9827 / NBRC 10315 / NRRL Y-1498 / VKM Y-70)</name>
    <name type="common">Yeast</name>
    <name type="synonym">Yamadazyma tenuis</name>
    <dbReference type="NCBI Taxonomy" id="590646"/>
    <lineage>
        <taxon>Eukaryota</taxon>
        <taxon>Fungi</taxon>
        <taxon>Dikarya</taxon>
        <taxon>Ascomycota</taxon>
        <taxon>Saccharomycotina</taxon>
        <taxon>Pichiomycetes</taxon>
        <taxon>Debaryomycetaceae</taxon>
        <taxon>Yamadazyma</taxon>
    </lineage>
</organism>
<evidence type="ECO:0000256" key="2">
    <source>
        <dbReference type="ARBA" id="ARBA00022692"/>
    </source>
</evidence>
<comment type="subcellular location">
    <subcellularLocation>
        <location evidence="1">Membrane</location>
        <topology evidence="1">Multi-pass membrane protein</topology>
    </subcellularLocation>
</comment>
<evidence type="ECO:0000256" key="5">
    <source>
        <dbReference type="SAM" id="MobiDB-lite"/>
    </source>
</evidence>
<gene>
    <name evidence="7" type="ORF">CANTEDRAFT_135001</name>
</gene>
<evidence type="ECO:0000313" key="7">
    <source>
        <dbReference type="EMBL" id="EGV63165.1"/>
    </source>
</evidence>
<feature type="compositionally biased region" description="Polar residues" evidence="5">
    <location>
        <begin position="646"/>
        <end position="661"/>
    </location>
</feature>
<evidence type="ECO:0000256" key="3">
    <source>
        <dbReference type="ARBA" id="ARBA00022989"/>
    </source>
</evidence>
<feature type="transmembrane region" description="Helical" evidence="6">
    <location>
        <begin position="282"/>
        <end position="301"/>
    </location>
</feature>
<accession>G3B596</accession>
<feature type="region of interest" description="Disordered" evidence="5">
    <location>
        <begin position="624"/>
        <end position="661"/>
    </location>
</feature>
<feature type="transmembrane region" description="Helical" evidence="6">
    <location>
        <begin position="456"/>
        <end position="477"/>
    </location>
</feature>
<feature type="transmembrane region" description="Helical" evidence="6">
    <location>
        <begin position="413"/>
        <end position="435"/>
    </location>
</feature>
<dbReference type="GeneID" id="18249830"/>
<keyword evidence="3 6" id="KW-1133">Transmembrane helix</keyword>
<dbReference type="eggNOG" id="KOG2816">
    <property type="taxonomic scope" value="Eukaryota"/>
</dbReference>
<evidence type="ECO:0000256" key="1">
    <source>
        <dbReference type="ARBA" id="ARBA00004141"/>
    </source>
</evidence>
<reference evidence="7 8" key="1">
    <citation type="journal article" date="2011" name="Proc. Natl. Acad. Sci. U.S.A.">
        <title>Comparative genomics of xylose-fermenting fungi for enhanced biofuel production.</title>
        <authorList>
            <person name="Wohlbach D.J."/>
            <person name="Kuo A."/>
            <person name="Sato T.K."/>
            <person name="Potts K.M."/>
            <person name="Salamov A.A."/>
            <person name="LaButti K.M."/>
            <person name="Sun H."/>
            <person name="Clum A."/>
            <person name="Pangilinan J.L."/>
            <person name="Lindquist E.A."/>
            <person name="Lucas S."/>
            <person name="Lapidus A."/>
            <person name="Jin M."/>
            <person name="Gunawan C."/>
            <person name="Balan V."/>
            <person name="Dale B.E."/>
            <person name="Jeffries T.W."/>
            <person name="Zinkel R."/>
            <person name="Barry K.W."/>
            <person name="Grigoriev I.V."/>
            <person name="Gasch A.P."/>
        </authorList>
    </citation>
    <scope>NUCLEOTIDE SEQUENCE [LARGE SCALE GENOMIC DNA]</scope>
    <source>
        <strain evidence="8">ATCC 10573 / BCRC 21748 / CBS 615 / JCM 9827 / NBRC 10315 / NRRL Y-1498 / VKM Y-70</strain>
    </source>
</reference>
<name>G3B596_CANTC</name>
<dbReference type="InterPro" id="IPR011701">
    <property type="entry name" value="MFS"/>
</dbReference>
<dbReference type="AlphaFoldDB" id="G3B596"/>
<dbReference type="GO" id="GO:0022857">
    <property type="term" value="F:transmembrane transporter activity"/>
    <property type="evidence" value="ECO:0007669"/>
    <property type="project" value="InterPro"/>
</dbReference>
<dbReference type="InterPro" id="IPR036259">
    <property type="entry name" value="MFS_trans_sf"/>
</dbReference>
<dbReference type="EMBL" id="GL996524">
    <property type="protein sequence ID" value="EGV63165.1"/>
    <property type="molecule type" value="Genomic_DNA"/>
</dbReference>
<dbReference type="KEGG" id="cten:18249830"/>
<keyword evidence="8" id="KW-1185">Reference proteome</keyword>
<feature type="transmembrane region" description="Helical" evidence="6">
    <location>
        <begin position="77"/>
        <end position="94"/>
    </location>
</feature>
<feature type="transmembrane region" description="Helical" evidence="6">
    <location>
        <begin position="160"/>
        <end position="180"/>
    </location>
</feature>
<proteinExistence type="predicted"/>
<dbReference type="HOGENOM" id="CLU_017517_2_0_1"/>
<evidence type="ECO:0000256" key="6">
    <source>
        <dbReference type="SAM" id="Phobius"/>
    </source>
</evidence>